<dbReference type="Pfam" id="PF13812">
    <property type="entry name" value="PPR_3"/>
    <property type="match status" value="1"/>
</dbReference>
<dbReference type="FunFam" id="1.25.40.10:FF:000031">
    <property type="entry name" value="Pentatricopeptide repeat-containing protein mitochondrial"/>
    <property type="match status" value="3"/>
</dbReference>
<dbReference type="InterPro" id="IPR011990">
    <property type="entry name" value="TPR-like_helical_dom_sf"/>
</dbReference>
<keyword evidence="4" id="KW-1185">Reference proteome</keyword>
<evidence type="ECO:0000313" key="3">
    <source>
        <dbReference type="EMBL" id="KAI5065651.1"/>
    </source>
</evidence>
<dbReference type="PANTHER" id="PTHR47926">
    <property type="entry name" value="PENTATRICOPEPTIDE REPEAT-CONTAINING PROTEIN"/>
    <property type="match status" value="1"/>
</dbReference>
<dbReference type="NCBIfam" id="TIGR00756">
    <property type="entry name" value="PPR"/>
    <property type="match status" value="9"/>
</dbReference>
<dbReference type="InterPro" id="IPR046960">
    <property type="entry name" value="PPR_At4g14850-like_plant"/>
</dbReference>
<keyword evidence="1" id="KW-0677">Repeat</keyword>
<feature type="repeat" description="PPR" evidence="2">
    <location>
        <begin position="377"/>
        <end position="411"/>
    </location>
</feature>
<feature type="repeat" description="PPR" evidence="2">
    <location>
        <begin position="176"/>
        <end position="210"/>
    </location>
</feature>
<dbReference type="Gene3D" id="1.25.40.10">
    <property type="entry name" value="Tetratricopeptide repeat domain"/>
    <property type="match status" value="7"/>
</dbReference>
<dbReference type="EMBL" id="JABFUD020000019">
    <property type="protein sequence ID" value="KAI5065651.1"/>
    <property type="molecule type" value="Genomic_DNA"/>
</dbReference>
<dbReference type="AlphaFoldDB" id="A0A9D4ZAI9"/>
<protein>
    <recommendedName>
        <fullName evidence="5">Pentatricopeptide repeat-containing protein</fullName>
    </recommendedName>
</protein>
<reference evidence="3" key="1">
    <citation type="submission" date="2021-01" db="EMBL/GenBank/DDBJ databases">
        <title>Adiantum capillus-veneris genome.</title>
        <authorList>
            <person name="Fang Y."/>
            <person name="Liao Q."/>
        </authorList>
    </citation>
    <scope>NUCLEOTIDE SEQUENCE</scope>
    <source>
        <strain evidence="3">H3</strain>
        <tissue evidence="3">Leaf</tissue>
    </source>
</reference>
<dbReference type="FunFam" id="1.25.40.10:FF:000158">
    <property type="entry name" value="pentatricopeptide repeat-containing protein At2g33680"/>
    <property type="match status" value="1"/>
</dbReference>
<feature type="repeat" description="PPR" evidence="2">
    <location>
        <begin position="478"/>
        <end position="512"/>
    </location>
</feature>
<dbReference type="Pfam" id="PF13041">
    <property type="entry name" value="PPR_2"/>
    <property type="match status" value="5"/>
</dbReference>
<evidence type="ECO:0000256" key="2">
    <source>
        <dbReference type="PROSITE-ProRule" id="PRU00708"/>
    </source>
</evidence>
<organism evidence="3 4">
    <name type="scientific">Adiantum capillus-veneris</name>
    <name type="common">Maidenhair fern</name>
    <dbReference type="NCBI Taxonomy" id="13818"/>
    <lineage>
        <taxon>Eukaryota</taxon>
        <taxon>Viridiplantae</taxon>
        <taxon>Streptophyta</taxon>
        <taxon>Embryophyta</taxon>
        <taxon>Tracheophyta</taxon>
        <taxon>Polypodiopsida</taxon>
        <taxon>Polypodiidae</taxon>
        <taxon>Polypodiales</taxon>
        <taxon>Pteridineae</taxon>
        <taxon>Pteridaceae</taxon>
        <taxon>Vittarioideae</taxon>
        <taxon>Adiantum</taxon>
    </lineage>
</organism>
<dbReference type="GO" id="GO:0003723">
    <property type="term" value="F:RNA binding"/>
    <property type="evidence" value="ECO:0007669"/>
    <property type="project" value="InterPro"/>
</dbReference>
<dbReference type="GO" id="GO:0048731">
    <property type="term" value="P:system development"/>
    <property type="evidence" value="ECO:0007669"/>
    <property type="project" value="UniProtKB-ARBA"/>
</dbReference>
<evidence type="ECO:0000256" key="1">
    <source>
        <dbReference type="ARBA" id="ARBA00022737"/>
    </source>
</evidence>
<feature type="repeat" description="PPR" evidence="2">
    <location>
        <begin position="412"/>
        <end position="446"/>
    </location>
</feature>
<gene>
    <name evidence="3" type="ORF">GOP47_0020346</name>
</gene>
<dbReference type="PROSITE" id="PS51375">
    <property type="entry name" value="PPR"/>
    <property type="match status" value="9"/>
</dbReference>
<dbReference type="InterPro" id="IPR002885">
    <property type="entry name" value="PPR_rpt"/>
</dbReference>
<feature type="repeat" description="PPR" evidence="2">
    <location>
        <begin position="44"/>
        <end position="78"/>
    </location>
</feature>
<dbReference type="FunFam" id="1.25.40.10:FF:000381">
    <property type="entry name" value="Pentatricopeptide repeat-containing protein"/>
    <property type="match status" value="1"/>
</dbReference>
<feature type="repeat" description="PPR" evidence="2">
    <location>
        <begin position="680"/>
        <end position="714"/>
    </location>
</feature>
<feature type="repeat" description="PPR" evidence="2">
    <location>
        <begin position="579"/>
        <end position="613"/>
    </location>
</feature>
<dbReference type="OrthoDB" id="1915063at2759"/>
<evidence type="ECO:0008006" key="5">
    <source>
        <dbReference type="Google" id="ProtNLM"/>
    </source>
</evidence>
<evidence type="ECO:0000313" key="4">
    <source>
        <dbReference type="Proteomes" id="UP000886520"/>
    </source>
</evidence>
<proteinExistence type="predicted"/>
<feature type="repeat" description="PPR" evidence="2">
    <location>
        <begin position="715"/>
        <end position="745"/>
    </location>
</feature>
<dbReference type="Proteomes" id="UP000886520">
    <property type="component" value="Chromosome 19"/>
</dbReference>
<comment type="caution">
    <text evidence="3">The sequence shown here is derived from an EMBL/GenBank/DDBJ whole genome shotgun (WGS) entry which is preliminary data.</text>
</comment>
<dbReference type="Pfam" id="PF01535">
    <property type="entry name" value="PPR"/>
    <property type="match status" value="7"/>
</dbReference>
<name>A0A9D4ZAI9_ADICA</name>
<feature type="repeat" description="PPR" evidence="2">
    <location>
        <begin position="246"/>
        <end position="280"/>
    </location>
</feature>
<accession>A0A9D4ZAI9</accession>
<dbReference type="GO" id="GO:0009451">
    <property type="term" value="P:RNA modification"/>
    <property type="evidence" value="ECO:0007669"/>
    <property type="project" value="InterPro"/>
</dbReference>
<sequence length="866" mass="96114">MLEEGFNPDHSLFLCMSRACAQKKAIREGFWVHALIIEAGFDFNIAVGNTLIDMYAKCGSWEDARTVFHNLQNRDMLSWGALITASFKNESSIRTLHLFERMNQKGLQPDKVAFSCAIKLCSRNHSMKDGMLIYDMIVRTSFESNVVVANSLIDMFSKAGCLIEAQKVFSLVHAGNIVSWNAMIAGHVQHGNGCRAAKLFEEMQQKGIQPDKATYVCILRAFSLLGNLEEEYLIHTSFTQSGLRSDTRLANTLINVYSKFGRLEDAFKVFSDMPSRDAVSWSVMVAGYAQHEESHKVFGLLDRMSYEHVEVDQPLFLCMLKACTCSLSSVQGRSVHNLVIVRGFDTDNVIGNALVDMYAKCGSLSEAYAVFERASHDMITWSTMISALCYHGHGSQAIALFHSMQKRGFGADRITLTSMLKACAMVENLQQGMSVHDEMVRMGVHTEAIVGNALVDFYAKCASLNEARKIFDSLPGRDMVTWGAIITGYGHFKQYEHALKLFEKMQKMGIQADEVTFSCILKACTGLDIIEQGKLVHDLSIRSGYTTDALIGNTLIDMYSKSGLLDEARKVFDGISRQDTVTWNAMIAGYVQHNHGFPALALFDQMQEGIKKPDNVTYTCILKACGCVGAIAHGRAIHDKVIRTGAIEQLTIGATLVDMYANCGCLDEACRSFEKLATRNVVSWNAMIAGYAQLGSLKLASECLQSMQKDGFKPDAWSYTSILAACSHEGLVEEGWSYFERMRGDLGAMPSNQHLNCMIELLGSAGRLHEAEKLLQSMPVLPNMTGWMTLLGACTTYGDFGLGRVCFDQAHDLDSTRAAGYVLMSKICSDLYKSKEFDHLQDCREDLQAWKKPGQAWIEIREGSSA</sequence>
<dbReference type="FunFam" id="1.25.40.10:FF:000073">
    <property type="entry name" value="Pentatricopeptide repeat-containing protein chloroplastic"/>
    <property type="match status" value="2"/>
</dbReference>